<evidence type="ECO:0008006" key="3">
    <source>
        <dbReference type="Google" id="ProtNLM"/>
    </source>
</evidence>
<keyword evidence="2" id="KW-1185">Reference proteome</keyword>
<dbReference type="Proteomes" id="UP000013051">
    <property type="component" value="Unassembled WGS sequence"/>
</dbReference>
<dbReference type="EMBL" id="AGYV01000001">
    <property type="protein sequence ID" value="ENY87783.1"/>
    <property type="molecule type" value="Genomic_DNA"/>
</dbReference>
<organism evidence="1 2">
    <name type="scientific">[Clostridium] innocuum 2959</name>
    <dbReference type="NCBI Taxonomy" id="999413"/>
    <lineage>
        <taxon>Bacteria</taxon>
        <taxon>Bacillati</taxon>
        <taxon>Bacillota</taxon>
        <taxon>Clostridia</taxon>
        <taxon>Eubacteriales</taxon>
        <taxon>Clostridiaceae</taxon>
        <taxon>Clostridium</taxon>
    </lineage>
</organism>
<sequence>MDQNYTQQNTNGELEWDGYVDDSSDFVLLPDGDYDFTVESFLNSRSKGSDKMPPCKMVELNICIDSVQGTAYVKHYLILHSRFNKKIYGFFKCIGAQEDSDGRIRMNWNAVPGSTGRCNLGHKLYNGNEYNEIKKFYPKENKTKYQSSSGYTPGQF</sequence>
<dbReference type="RefSeq" id="WP_002605937.1">
    <property type="nucleotide sequence ID" value="NZ_KB850943.1"/>
</dbReference>
<dbReference type="HOGENOM" id="CLU_114069_1_0_9"/>
<gene>
    <name evidence="1" type="ORF">HMPREF1094_00234</name>
</gene>
<name>N9WW01_CLOIN</name>
<comment type="caution">
    <text evidence="1">The sequence shown here is derived from an EMBL/GenBank/DDBJ whole genome shotgun (WGS) entry which is preliminary data.</text>
</comment>
<dbReference type="eggNOG" id="ENOG5032U9C">
    <property type="taxonomic scope" value="Bacteria"/>
</dbReference>
<evidence type="ECO:0000313" key="2">
    <source>
        <dbReference type="Proteomes" id="UP000013051"/>
    </source>
</evidence>
<proteinExistence type="predicted"/>
<evidence type="ECO:0000313" key="1">
    <source>
        <dbReference type="EMBL" id="ENY87783.1"/>
    </source>
</evidence>
<protein>
    <recommendedName>
        <fullName evidence="3">DUF669 domain-containing protein</fullName>
    </recommendedName>
</protein>
<reference evidence="1 2" key="1">
    <citation type="submission" date="2013-01" db="EMBL/GenBank/DDBJ databases">
        <title>The Genome Sequence of Clostridium innocuum 2959.</title>
        <authorList>
            <consortium name="The Broad Institute Genome Sequencing Platform"/>
            <person name="Earl A."/>
            <person name="Ward D."/>
            <person name="Feldgarden M."/>
            <person name="Gevers D."/>
            <person name="Courvalin P."/>
            <person name="Lambert T."/>
            <person name="Walker B."/>
            <person name="Young S.K."/>
            <person name="Zeng Q."/>
            <person name="Gargeya S."/>
            <person name="Fitzgerald M."/>
            <person name="Haas B."/>
            <person name="Abouelleil A."/>
            <person name="Alvarado L."/>
            <person name="Arachchi H.M."/>
            <person name="Berlin A.M."/>
            <person name="Chapman S.B."/>
            <person name="Dewar J."/>
            <person name="Goldberg J."/>
            <person name="Griggs A."/>
            <person name="Gujja S."/>
            <person name="Hansen M."/>
            <person name="Howarth C."/>
            <person name="Imamovic A."/>
            <person name="Larimer J."/>
            <person name="McCowan C."/>
            <person name="Murphy C."/>
            <person name="Neiman D."/>
            <person name="Pearson M."/>
            <person name="Priest M."/>
            <person name="Roberts A."/>
            <person name="Saif S."/>
            <person name="Shea T."/>
            <person name="Sisk P."/>
            <person name="Sykes S."/>
            <person name="Wortman J."/>
            <person name="Nusbaum C."/>
            <person name="Birren B."/>
        </authorList>
    </citation>
    <scope>NUCLEOTIDE SEQUENCE [LARGE SCALE GENOMIC DNA]</scope>
    <source>
        <strain evidence="1 2">2959</strain>
    </source>
</reference>
<accession>N9WW01</accession>
<dbReference type="AlphaFoldDB" id="N9WW01"/>